<keyword evidence="3 7" id="KW-0067">ATP-binding</keyword>
<keyword evidence="4 7" id="KW-0648">Protein biosynthesis</keyword>
<dbReference type="PANTHER" id="PTHR45765">
    <property type="entry name" value="METHIONINE--TRNA LIGASE"/>
    <property type="match status" value="1"/>
</dbReference>
<dbReference type="InterPro" id="IPR015413">
    <property type="entry name" value="Methionyl/Leucyl_tRNA_Synth"/>
</dbReference>
<proteinExistence type="inferred from homology"/>
<dbReference type="GO" id="GO:0004825">
    <property type="term" value="F:methionine-tRNA ligase activity"/>
    <property type="evidence" value="ECO:0007669"/>
    <property type="project" value="UniProtKB-EC"/>
</dbReference>
<dbReference type="EMBL" id="JXJN01019147">
    <property type="status" value="NOT_ANNOTATED_CDS"/>
    <property type="molecule type" value="Genomic_DNA"/>
</dbReference>
<evidence type="ECO:0000313" key="10">
    <source>
        <dbReference type="Proteomes" id="UP000092460"/>
    </source>
</evidence>
<evidence type="ECO:0000256" key="7">
    <source>
        <dbReference type="RuleBase" id="RU363039"/>
    </source>
</evidence>
<evidence type="ECO:0000256" key="6">
    <source>
        <dbReference type="ARBA" id="ARBA00047364"/>
    </source>
</evidence>
<evidence type="ECO:0000256" key="2">
    <source>
        <dbReference type="ARBA" id="ARBA00022741"/>
    </source>
</evidence>
<reference evidence="10" key="1">
    <citation type="submission" date="2015-01" db="EMBL/GenBank/DDBJ databases">
        <authorList>
            <person name="Aksoy S."/>
            <person name="Warren W."/>
            <person name="Wilson R.K."/>
        </authorList>
    </citation>
    <scope>NUCLEOTIDE SEQUENCE [LARGE SCALE GENOMIC DNA]</scope>
    <source>
        <strain evidence="10">IAEA</strain>
    </source>
</reference>
<evidence type="ECO:0000259" key="8">
    <source>
        <dbReference type="Pfam" id="PF09334"/>
    </source>
</evidence>
<dbReference type="Gene3D" id="2.20.28.20">
    <property type="entry name" value="Methionyl-tRNA synthetase, Zn-domain"/>
    <property type="match status" value="1"/>
</dbReference>
<comment type="catalytic activity">
    <reaction evidence="6">
        <text>tRNA(Met) + L-methionine + ATP = L-methionyl-tRNA(Met) + AMP + diphosphate</text>
        <dbReference type="Rhea" id="RHEA:13481"/>
        <dbReference type="Rhea" id="RHEA-COMP:9667"/>
        <dbReference type="Rhea" id="RHEA-COMP:9698"/>
        <dbReference type="ChEBI" id="CHEBI:30616"/>
        <dbReference type="ChEBI" id="CHEBI:33019"/>
        <dbReference type="ChEBI" id="CHEBI:57844"/>
        <dbReference type="ChEBI" id="CHEBI:78442"/>
        <dbReference type="ChEBI" id="CHEBI:78530"/>
        <dbReference type="ChEBI" id="CHEBI:456215"/>
        <dbReference type="EC" id="6.1.1.10"/>
    </reaction>
</comment>
<dbReference type="GO" id="GO:0005829">
    <property type="term" value="C:cytosol"/>
    <property type="evidence" value="ECO:0007669"/>
    <property type="project" value="TreeGrafter"/>
</dbReference>
<dbReference type="PANTHER" id="PTHR45765:SF1">
    <property type="entry name" value="METHIONINE--TRNA LIGASE, CYTOPLASMIC"/>
    <property type="match status" value="1"/>
</dbReference>
<protein>
    <recommendedName>
        <fullName evidence="8">Methionyl/Leucyl tRNA synthetase domain-containing protein</fullName>
    </recommendedName>
</protein>
<reference evidence="9" key="2">
    <citation type="submission" date="2020-05" db="UniProtKB">
        <authorList>
            <consortium name="EnsemblMetazoa"/>
        </authorList>
    </citation>
    <scope>IDENTIFICATION</scope>
    <source>
        <strain evidence="9">IAEA</strain>
    </source>
</reference>
<keyword evidence="5 7" id="KW-0030">Aminoacyl-tRNA synthetase</keyword>
<organism evidence="9 10">
    <name type="scientific">Glossina palpalis gambiensis</name>
    <dbReference type="NCBI Taxonomy" id="67801"/>
    <lineage>
        <taxon>Eukaryota</taxon>
        <taxon>Metazoa</taxon>
        <taxon>Ecdysozoa</taxon>
        <taxon>Arthropoda</taxon>
        <taxon>Hexapoda</taxon>
        <taxon>Insecta</taxon>
        <taxon>Pterygota</taxon>
        <taxon>Neoptera</taxon>
        <taxon>Endopterygota</taxon>
        <taxon>Diptera</taxon>
        <taxon>Brachycera</taxon>
        <taxon>Muscomorpha</taxon>
        <taxon>Hippoboscoidea</taxon>
        <taxon>Glossinidae</taxon>
        <taxon>Glossina</taxon>
    </lineage>
</organism>
<evidence type="ECO:0000256" key="5">
    <source>
        <dbReference type="ARBA" id="ARBA00023146"/>
    </source>
</evidence>
<dbReference type="EnsemblMetazoa" id="GPPI038386-RA">
    <property type="protein sequence ID" value="GPPI038386-PA"/>
    <property type="gene ID" value="GPPI038386"/>
</dbReference>
<sequence>MSYRQQCLVGLRSQLLLMLENNITNRPLRANMCAEFSHVFLDKCGKLVNATNLIRPRCKINRTFKKKLEGWVKKFEYDWTNNARDITGTWLREGQNRVTRDLKWRIPVSHQGFEQKVFYVSFDAPFSYISMTKRYTKEYKQRWRPSKAIDVELYQFMAKDNVPFHSTIHCTCSKANFWPELFLDDGLQSKSLVKILGANGSGKSVVLFQIMARAVLSNWPQGSYCEIMFIDLTHKFDEINFANNHLKRTLTRTHETTLTPENENKITKMLIIDYTLKLLLFITI</sequence>
<evidence type="ECO:0000256" key="3">
    <source>
        <dbReference type="ARBA" id="ARBA00022840"/>
    </source>
</evidence>
<dbReference type="InterPro" id="IPR023458">
    <property type="entry name" value="Met-tRNA_ligase_1"/>
</dbReference>
<evidence type="ECO:0000256" key="1">
    <source>
        <dbReference type="ARBA" id="ARBA00022598"/>
    </source>
</evidence>
<dbReference type="InterPro" id="IPR027417">
    <property type="entry name" value="P-loop_NTPase"/>
</dbReference>
<dbReference type="SUPFAM" id="SSF52374">
    <property type="entry name" value="Nucleotidylyl transferase"/>
    <property type="match status" value="1"/>
</dbReference>
<dbReference type="Pfam" id="PF09334">
    <property type="entry name" value="tRNA-synt_1g"/>
    <property type="match status" value="1"/>
</dbReference>
<name>A0A1B0BRM4_9MUSC</name>
<evidence type="ECO:0000313" key="9">
    <source>
        <dbReference type="EnsemblMetazoa" id="GPPI038386-PA"/>
    </source>
</evidence>
<evidence type="ECO:0000256" key="4">
    <source>
        <dbReference type="ARBA" id="ARBA00022917"/>
    </source>
</evidence>
<comment type="similarity">
    <text evidence="7">Belongs to the class-I aminoacyl-tRNA synthetase family.</text>
</comment>
<dbReference type="Proteomes" id="UP000092460">
    <property type="component" value="Unassembled WGS sequence"/>
</dbReference>
<dbReference type="Gene3D" id="3.40.50.620">
    <property type="entry name" value="HUPs"/>
    <property type="match status" value="1"/>
</dbReference>
<feature type="domain" description="Methionyl/Leucyl tRNA synthetase" evidence="8">
    <location>
        <begin position="43"/>
        <end position="176"/>
    </location>
</feature>
<dbReference type="Gene3D" id="3.40.50.300">
    <property type="entry name" value="P-loop containing nucleotide triphosphate hydrolases"/>
    <property type="match status" value="1"/>
</dbReference>
<accession>A0A1B0BRM4</accession>
<keyword evidence="2 7" id="KW-0547">Nucleotide-binding</keyword>
<dbReference type="GO" id="GO:0017101">
    <property type="term" value="C:aminoacyl-tRNA synthetase multienzyme complex"/>
    <property type="evidence" value="ECO:0007669"/>
    <property type="project" value="TreeGrafter"/>
</dbReference>
<dbReference type="InterPro" id="IPR029038">
    <property type="entry name" value="MetRS_Zn"/>
</dbReference>
<dbReference type="VEuPathDB" id="VectorBase:GPPI038386"/>
<keyword evidence="1 7" id="KW-0436">Ligase</keyword>
<dbReference type="InterPro" id="IPR014729">
    <property type="entry name" value="Rossmann-like_a/b/a_fold"/>
</dbReference>
<dbReference type="STRING" id="67801.A0A1B0BRM4"/>
<keyword evidence="10" id="KW-1185">Reference proteome</keyword>
<dbReference type="GO" id="GO:0005524">
    <property type="term" value="F:ATP binding"/>
    <property type="evidence" value="ECO:0007669"/>
    <property type="project" value="UniProtKB-KW"/>
</dbReference>
<dbReference type="GO" id="GO:0006431">
    <property type="term" value="P:methionyl-tRNA aminoacylation"/>
    <property type="evidence" value="ECO:0007669"/>
    <property type="project" value="TreeGrafter"/>
</dbReference>
<dbReference type="AlphaFoldDB" id="A0A1B0BRM4"/>